<evidence type="ECO:0000313" key="4">
    <source>
        <dbReference type="Proteomes" id="UP001332192"/>
    </source>
</evidence>
<proteinExistence type="predicted"/>
<dbReference type="Proteomes" id="UP001332192">
    <property type="component" value="Chromosome"/>
</dbReference>
<feature type="compositionally biased region" description="Basic and acidic residues" evidence="1">
    <location>
        <begin position="19"/>
        <end position="33"/>
    </location>
</feature>
<feature type="compositionally biased region" description="Low complexity" evidence="1">
    <location>
        <begin position="44"/>
        <end position="54"/>
    </location>
</feature>
<dbReference type="InterPro" id="IPR053959">
    <property type="entry name" value="YvlB/LiaX_N"/>
</dbReference>
<accession>A0ABZ1BYY4</accession>
<feature type="region of interest" description="Disordered" evidence="1">
    <location>
        <begin position="95"/>
        <end position="119"/>
    </location>
</feature>
<reference evidence="3 4" key="1">
    <citation type="journal article" date="2024" name="Front. Microbiol.">
        <title>Novel thermophilic genera Geochorda gen. nov. and Carboxydochorda gen. nov. from the deep terrestrial subsurface reveal the ecophysiological diversity in the class Limnochordia.</title>
        <authorList>
            <person name="Karnachuk O.V."/>
            <person name="Lukina A.P."/>
            <person name="Avakyan M.R."/>
            <person name="Kadnikov V.V."/>
            <person name="Begmatov S."/>
            <person name="Beletsky A.V."/>
            <person name="Vlasova K.G."/>
            <person name="Novikov A.A."/>
            <person name="Shcherbakova V.A."/>
            <person name="Mardanov A.V."/>
            <person name="Ravin N.V."/>
        </authorList>
    </citation>
    <scope>NUCLEOTIDE SEQUENCE [LARGE SCALE GENOMIC DNA]</scope>
    <source>
        <strain evidence="3 4">L945</strain>
    </source>
</reference>
<evidence type="ECO:0000256" key="1">
    <source>
        <dbReference type="SAM" id="MobiDB-lite"/>
    </source>
</evidence>
<dbReference type="EMBL" id="CP141615">
    <property type="protein sequence ID" value="WRP18012.1"/>
    <property type="molecule type" value="Genomic_DNA"/>
</dbReference>
<gene>
    <name evidence="3" type="ORF">U7230_03110</name>
</gene>
<protein>
    <recommendedName>
        <fullName evidence="2">YvlB/LiaX N-terminal domain-containing protein</fullName>
    </recommendedName>
</protein>
<feature type="compositionally biased region" description="Gly residues" evidence="1">
    <location>
        <begin position="96"/>
        <end position="116"/>
    </location>
</feature>
<evidence type="ECO:0000259" key="2">
    <source>
        <dbReference type="Pfam" id="PF22746"/>
    </source>
</evidence>
<organism evidence="3 4">
    <name type="scientific">Carboxydichorda subterranea</name>
    <dbReference type="NCBI Taxonomy" id="3109565"/>
    <lineage>
        <taxon>Bacteria</taxon>
        <taxon>Bacillati</taxon>
        <taxon>Bacillota</taxon>
        <taxon>Limnochordia</taxon>
        <taxon>Limnochordales</taxon>
        <taxon>Geochordaceae</taxon>
        <taxon>Carboxydichorda</taxon>
    </lineage>
</organism>
<keyword evidence="4" id="KW-1185">Reference proteome</keyword>
<evidence type="ECO:0000313" key="3">
    <source>
        <dbReference type="EMBL" id="WRP18012.1"/>
    </source>
</evidence>
<name>A0ABZ1BYY4_9FIRM</name>
<feature type="domain" description="YvlB/LiaX N-terminal" evidence="2">
    <location>
        <begin position="65"/>
        <end position="91"/>
    </location>
</feature>
<dbReference type="Pfam" id="PF22746">
    <property type="entry name" value="SHOCT-like_DUF2089-C"/>
    <property type="match status" value="1"/>
</dbReference>
<feature type="region of interest" description="Disordered" evidence="1">
    <location>
        <begin position="1"/>
        <end position="66"/>
    </location>
</feature>
<dbReference type="RefSeq" id="WP_324717283.1">
    <property type="nucleotide sequence ID" value="NZ_CP141615.1"/>
</dbReference>
<sequence>MWPDAPSDEREEPGGVAGARERRGAGEEGEKKPLPQASPRPEEASPGAGKAAPSGGTGEGEPSDDRLRILRMVEAGRLRPEEALRLLEALAPAPGAPGGIGTPGGTRAQGGAGPRGGEMRGRTLQIRVFEEGEDRMRLNIPIALAHSALRLVPRSAARHLEGIDLKELLAQIEWGAYGKILEVRDEDDTGVEIVVE</sequence>